<evidence type="ECO:0000313" key="2">
    <source>
        <dbReference type="Proteomes" id="UP000008311"/>
    </source>
</evidence>
<protein>
    <submittedName>
        <fullName evidence="1">Uncharacterized protein</fullName>
    </submittedName>
</protein>
<name>B9SP51_RICCO</name>
<evidence type="ECO:0000313" key="1">
    <source>
        <dbReference type="EMBL" id="EEF34631.1"/>
    </source>
</evidence>
<dbReference type="AlphaFoldDB" id="B9SP51"/>
<reference evidence="2" key="1">
    <citation type="journal article" date="2010" name="Nat. Biotechnol.">
        <title>Draft genome sequence of the oilseed species Ricinus communis.</title>
        <authorList>
            <person name="Chan A.P."/>
            <person name="Crabtree J."/>
            <person name="Zhao Q."/>
            <person name="Lorenzi H."/>
            <person name="Orvis J."/>
            <person name="Puiu D."/>
            <person name="Melake-Berhan A."/>
            <person name="Jones K.M."/>
            <person name="Redman J."/>
            <person name="Chen G."/>
            <person name="Cahoon E.B."/>
            <person name="Gedil M."/>
            <person name="Stanke M."/>
            <person name="Haas B.J."/>
            <person name="Wortman J.R."/>
            <person name="Fraser-Liggett C.M."/>
            <person name="Ravel J."/>
            <person name="Rabinowicz P.D."/>
        </authorList>
    </citation>
    <scope>NUCLEOTIDE SEQUENCE [LARGE SCALE GENOMIC DNA]</scope>
    <source>
        <strain evidence="2">cv. Hale</strain>
    </source>
</reference>
<dbReference type="SUPFAM" id="SSF47954">
    <property type="entry name" value="Cyclin-like"/>
    <property type="match status" value="1"/>
</dbReference>
<proteinExistence type="predicted"/>
<keyword evidence="2" id="KW-1185">Reference proteome</keyword>
<organism evidence="1 2">
    <name type="scientific">Ricinus communis</name>
    <name type="common">Castor bean</name>
    <dbReference type="NCBI Taxonomy" id="3988"/>
    <lineage>
        <taxon>Eukaryota</taxon>
        <taxon>Viridiplantae</taxon>
        <taxon>Streptophyta</taxon>
        <taxon>Embryophyta</taxon>
        <taxon>Tracheophyta</taxon>
        <taxon>Spermatophyta</taxon>
        <taxon>Magnoliopsida</taxon>
        <taxon>eudicotyledons</taxon>
        <taxon>Gunneridae</taxon>
        <taxon>Pentapetalae</taxon>
        <taxon>rosids</taxon>
        <taxon>fabids</taxon>
        <taxon>Malpighiales</taxon>
        <taxon>Euphorbiaceae</taxon>
        <taxon>Acalyphoideae</taxon>
        <taxon>Acalypheae</taxon>
        <taxon>Ricinus</taxon>
    </lineage>
</organism>
<sequence length="71" mass="8482">MAERLPSRQDTATAMHISEKPQFRAGKWYFSRHEIERCSPSRKDGIDFEKEFQLLRLYCSFIQDLGKKLKM</sequence>
<dbReference type="InParanoid" id="B9SP51"/>
<dbReference type="Gene3D" id="1.10.472.10">
    <property type="entry name" value="Cyclin-like"/>
    <property type="match status" value="1"/>
</dbReference>
<dbReference type="InterPro" id="IPR036915">
    <property type="entry name" value="Cyclin-like_sf"/>
</dbReference>
<dbReference type="Proteomes" id="UP000008311">
    <property type="component" value="Unassembled WGS sequence"/>
</dbReference>
<dbReference type="EMBL" id="EQ974060">
    <property type="protein sequence ID" value="EEF34631.1"/>
    <property type="molecule type" value="Genomic_DNA"/>
</dbReference>
<gene>
    <name evidence="1" type="ORF">RCOM_0618070</name>
</gene>
<dbReference type="eggNOG" id="KOG0834">
    <property type="taxonomic scope" value="Eukaryota"/>
</dbReference>
<dbReference type="STRING" id="3988.B9SP51"/>
<accession>B9SP51</accession>